<evidence type="ECO:0000256" key="3">
    <source>
        <dbReference type="ARBA" id="ARBA00022475"/>
    </source>
</evidence>
<feature type="transmembrane region" description="Helical" evidence="7">
    <location>
        <begin position="71"/>
        <end position="92"/>
    </location>
</feature>
<keyword evidence="3" id="KW-1003">Cell membrane</keyword>
<keyword evidence="6 7" id="KW-0472">Membrane</keyword>
<feature type="domain" description="ABC transmembrane type-1" evidence="8">
    <location>
        <begin position="98"/>
        <end position="284"/>
    </location>
</feature>
<dbReference type="SUPFAM" id="SSF161098">
    <property type="entry name" value="MetI-like"/>
    <property type="match status" value="1"/>
</dbReference>
<proteinExistence type="inferred from homology"/>
<keyword evidence="2 7" id="KW-0813">Transport</keyword>
<dbReference type="CDD" id="cd06261">
    <property type="entry name" value="TM_PBP2"/>
    <property type="match status" value="1"/>
</dbReference>
<reference evidence="9" key="1">
    <citation type="submission" date="2021-01" db="EMBL/GenBank/DDBJ databases">
        <title>Lacisediminihabitans sp. nov. strain G11-30, isolated from Antarctic Soil.</title>
        <authorList>
            <person name="Li J."/>
        </authorList>
    </citation>
    <scope>NUCLEOTIDE SEQUENCE</scope>
    <source>
        <strain evidence="9">G11-30</strain>
    </source>
</reference>
<feature type="transmembrane region" description="Helical" evidence="7">
    <location>
        <begin position="104"/>
        <end position="122"/>
    </location>
</feature>
<feature type="transmembrane region" description="Helical" evidence="7">
    <location>
        <begin position="35"/>
        <end position="59"/>
    </location>
</feature>
<dbReference type="RefSeq" id="WP_200554674.1">
    <property type="nucleotide sequence ID" value="NZ_JAEPES010000001.1"/>
</dbReference>
<dbReference type="PROSITE" id="PS50928">
    <property type="entry name" value="ABC_TM1"/>
    <property type="match status" value="1"/>
</dbReference>
<evidence type="ECO:0000256" key="1">
    <source>
        <dbReference type="ARBA" id="ARBA00004651"/>
    </source>
</evidence>
<evidence type="ECO:0000313" key="9">
    <source>
        <dbReference type="EMBL" id="MBK4346332.1"/>
    </source>
</evidence>
<evidence type="ECO:0000256" key="5">
    <source>
        <dbReference type="ARBA" id="ARBA00022989"/>
    </source>
</evidence>
<dbReference type="InterPro" id="IPR035906">
    <property type="entry name" value="MetI-like_sf"/>
</dbReference>
<organism evidence="9 10">
    <name type="scientific">Lacisediminihabitans changchengi</name>
    <dbReference type="NCBI Taxonomy" id="2787634"/>
    <lineage>
        <taxon>Bacteria</taxon>
        <taxon>Bacillati</taxon>
        <taxon>Actinomycetota</taxon>
        <taxon>Actinomycetes</taxon>
        <taxon>Micrococcales</taxon>
        <taxon>Microbacteriaceae</taxon>
        <taxon>Lacisediminihabitans</taxon>
    </lineage>
</organism>
<gene>
    <name evidence="9" type="ORF">IV501_01680</name>
</gene>
<evidence type="ECO:0000259" key="8">
    <source>
        <dbReference type="PROSITE" id="PS50928"/>
    </source>
</evidence>
<dbReference type="Proteomes" id="UP000636458">
    <property type="component" value="Unassembled WGS sequence"/>
</dbReference>
<dbReference type="PANTHER" id="PTHR30151:SF41">
    <property type="entry name" value="ABC TRANSPORTER PERMEASE PROTEIN"/>
    <property type="match status" value="1"/>
</dbReference>
<name>A0A934SK11_9MICO</name>
<keyword evidence="5 7" id="KW-1133">Transmembrane helix</keyword>
<dbReference type="GO" id="GO:0005886">
    <property type="term" value="C:plasma membrane"/>
    <property type="evidence" value="ECO:0007669"/>
    <property type="project" value="UniProtKB-SubCell"/>
</dbReference>
<protein>
    <submittedName>
        <fullName evidence="9">ABC transporter permease</fullName>
    </submittedName>
</protein>
<accession>A0A934SK11</accession>
<feature type="transmembrane region" description="Helical" evidence="7">
    <location>
        <begin position="134"/>
        <end position="158"/>
    </location>
</feature>
<evidence type="ECO:0000256" key="6">
    <source>
        <dbReference type="ARBA" id="ARBA00023136"/>
    </source>
</evidence>
<dbReference type="AlphaFoldDB" id="A0A934SK11"/>
<feature type="transmembrane region" description="Helical" evidence="7">
    <location>
        <begin position="164"/>
        <end position="183"/>
    </location>
</feature>
<dbReference type="EMBL" id="JAEPES010000001">
    <property type="protein sequence ID" value="MBK4346332.1"/>
    <property type="molecule type" value="Genomic_DNA"/>
</dbReference>
<sequence length="295" mass="31708">MSQSPLTMTSGEVAAAVVNARRVRAFSRSGRGGKAALWILPIAVFFVLIGLWYLIALYYDKAQQLSFLVPYPHQVVAVVFFPNSAIVPSFSSQLLNGLLNSTEVALTGLAIAIVIGVVWAVLMSQAKWVERSLYPYAVILQCVPILALVPLIGSLFGFDFPSRVIVTVMISLFPLVANTLFGLQSVDRAQRELFRLQGAGRWTTLTKLQVPAAMPSIFIGLRTAAGLSVIGAIVGDQFFQRGTPGLGVLIQVATSRLNGAGAYAAIITASLLGVAVFLLFGWLGRLAVGKWYDFS</sequence>
<keyword evidence="4 7" id="KW-0812">Transmembrane</keyword>
<feature type="transmembrane region" description="Helical" evidence="7">
    <location>
        <begin position="260"/>
        <end position="283"/>
    </location>
</feature>
<keyword evidence="10" id="KW-1185">Reference proteome</keyword>
<dbReference type="GO" id="GO:0055085">
    <property type="term" value="P:transmembrane transport"/>
    <property type="evidence" value="ECO:0007669"/>
    <property type="project" value="InterPro"/>
</dbReference>
<dbReference type="Gene3D" id="1.10.3720.10">
    <property type="entry name" value="MetI-like"/>
    <property type="match status" value="1"/>
</dbReference>
<comment type="subcellular location">
    <subcellularLocation>
        <location evidence="1 7">Cell membrane</location>
        <topology evidence="1 7">Multi-pass membrane protein</topology>
    </subcellularLocation>
</comment>
<dbReference type="PANTHER" id="PTHR30151">
    <property type="entry name" value="ALKANE SULFONATE ABC TRANSPORTER-RELATED, MEMBRANE SUBUNIT"/>
    <property type="match status" value="1"/>
</dbReference>
<evidence type="ECO:0000313" key="10">
    <source>
        <dbReference type="Proteomes" id="UP000636458"/>
    </source>
</evidence>
<feature type="transmembrane region" description="Helical" evidence="7">
    <location>
        <begin position="217"/>
        <end position="240"/>
    </location>
</feature>
<evidence type="ECO:0000256" key="4">
    <source>
        <dbReference type="ARBA" id="ARBA00022692"/>
    </source>
</evidence>
<dbReference type="Pfam" id="PF00528">
    <property type="entry name" value="BPD_transp_1"/>
    <property type="match status" value="1"/>
</dbReference>
<dbReference type="InterPro" id="IPR000515">
    <property type="entry name" value="MetI-like"/>
</dbReference>
<comment type="similarity">
    <text evidence="7">Belongs to the binding-protein-dependent transport system permease family.</text>
</comment>
<evidence type="ECO:0000256" key="7">
    <source>
        <dbReference type="RuleBase" id="RU363032"/>
    </source>
</evidence>
<comment type="caution">
    <text evidence="9">The sequence shown here is derived from an EMBL/GenBank/DDBJ whole genome shotgun (WGS) entry which is preliminary data.</text>
</comment>
<evidence type="ECO:0000256" key="2">
    <source>
        <dbReference type="ARBA" id="ARBA00022448"/>
    </source>
</evidence>